<reference evidence="1" key="1">
    <citation type="journal article" date="2019" name="bioRxiv">
        <title>The Genome of the Zebra Mussel, Dreissena polymorpha: A Resource for Invasive Species Research.</title>
        <authorList>
            <person name="McCartney M.A."/>
            <person name="Auch B."/>
            <person name="Kono T."/>
            <person name="Mallez S."/>
            <person name="Zhang Y."/>
            <person name="Obille A."/>
            <person name="Becker A."/>
            <person name="Abrahante J.E."/>
            <person name="Garbe J."/>
            <person name="Badalamenti J.P."/>
            <person name="Herman A."/>
            <person name="Mangelson H."/>
            <person name="Liachko I."/>
            <person name="Sullivan S."/>
            <person name="Sone E.D."/>
            <person name="Koren S."/>
            <person name="Silverstein K.A.T."/>
            <person name="Beckman K.B."/>
            <person name="Gohl D.M."/>
        </authorList>
    </citation>
    <scope>NUCLEOTIDE SEQUENCE</scope>
    <source>
        <strain evidence="1">Duluth1</strain>
        <tissue evidence="1">Whole animal</tissue>
    </source>
</reference>
<accession>A0A9D4GRK3</accession>
<dbReference type="PANTHER" id="PTHR33244">
    <property type="entry name" value="INTEGRASE CATALYTIC DOMAIN-CONTAINING PROTEIN-RELATED"/>
    <property type="match status" value="1"/>
</dbReference>
<proteinExistence type="predicted"/>
<dbReference type="EMBL" id="JAIWYP010000005">
    <property type="protein sequence ID" value="KAH3820244.1"/>
    <property type="molecule type" value="Genomic_DNA"/>
</dbReference>
<dbReference type="Proteomes" id="UP000828390">
    <property type="component" value="Unassembled WGS sequence"/>
</dbReference>
<evidence type="ECO:0000313" key="2">
    <source>
        <dbReference type="Proteomes" id="UP000828390"/>
    </source>
</evidence>
<evidence type="ECO:0000313" key="1">
    <source>
        <dbReference type="EMBL" id="KAH3820244.1"/>
    </source>
</evidence>
<reference evidence="1" key="2">
    <citation type="submission" date="2020-11" db="EMBL/GenBank/DDBJ databases">
        <authorList>
            <person name="McCartney M.A."/>
            <person name="Auch B."/>
            <person name="Kono T."/>
            <person name="Mallez S."/>
            <person name="Becker A."/>
            <person name="Gohl D.M."/>
            <person name="Silverstein K.A.T."/>
            <person name="Koren S."/>
            <person name="Bechman K.B."/>
            <person name="Herman A."/>
            <person name="Abrahante J.E."/>
            <person name="Garbe J."/>
        </authorList>
    </citation>
    <scope>NUCLEOTIDE SEQUENCE</scope>
    <source>
        <strain evidence="1">Duluth1</strain>
        <tissue evidence="1">Whole animal</tissue>
    </source>
</reference>
<gene>
    <name evidence="1" type="ORF">DPMN_121989</name>
</gene>
<protein>
    <submittedName>
        <fullName evidence="1">Uncharacterized protein</fullName>
    </submittedName>
</protein>
<dbReference type="PANTHER" id="PTHR33244:SF3">
    <property type="entry name" value="PEPTIDASE A2 DOMAIN-CONTAINING PROTEIN"/>
    <property type="match status" value="1"/>
</dbReference>
<comment type="caution">
    <text evidence="1">The sequence shown here is derived from an EMBL/GenBank/DDBJ whole genome shotgun (WGS) entry which is preliminary data.</text>
</comment>
<dbReference type="AlphaFoldDB" id="A0A9D4GRK3"/>
<name>A0A9D4GRK3_DREPO</name>
<sequence>MKPKFTSQKKVLQRYKQRQANQEHYYNQNSGPTLKPLLQGQTVTIRHDGKIIPGTVVRRHNAPRSYIVETKDG</sequence>
<keyword evidence="2" id="KW-1185">Reference proteome</keyword>
<organism evidence="1 2">
    <name type="scientific">Dreissena polymorpha</name>
    <name type="common">Zebra mussel</name>
    <name type="synonym">Mytilus polymorpha</name>
    <dbReference type="NCBI Taxonomy" id="45954"/>
    <lineage>
        <taxon>Eukaryota</taxon>
        <taxon>Metazoa</taxon>
        <taxon>Spiralia</taxon>
        <taxon>Lophotrochozoa</taxon>
        <taxon>Mollusca</taxon>
        <taxon>Bivalvia</taxon>
        <taxon>Autobranchia</taxon>
        <taxon>Heteroconchia</taxon>
        <taxon>Euheterodonta</taxon>
        <taxon>Imparidentia</taxon>
        <taxon>Neoheterodontei</taxon>
        <taxon>Myida</taxon>
        <taxon>Dreissenoidea</taxon>
        <taxon>Dreissenidae</taxon>
        <taxon>Dreissena</taxon>
    </lineage>
</organism>